<sequence>MIKRGLIFTLAISSALLGCGKQETKVETVQLTPPPAEFISPYRFLKFRISAASDILKVAPDANGSIVTSTSQYETRYESNDGIITYSEIALLETAPCSQTQEFDPIAMLNAVSVDVRRLEAQMRMTHVATYYDHSDKLKVSVTCQQDGMPIIVAFSNKYYGY</sequence>
<proteinExistence type="predicted"/>
<dbReference type="Proteomes" id="UP000317938">
    <property type="component" value="Unassembled WGS sequence"/>
</dbReference>
<dbReference type="PROSITE" id="PS51257">
    <property type="entry name" value="PROKAR_LIPOPROTEIN"/>
    <property type="match status" value="1"/>
</dbReference>
<reference evidence="1 2" key="1">
    <citation type="submission" date="2019-07" db="EMBL/GenBank/DDBJ databases">
        <title>Diversity of Bacteria from Kongsfjorden, Arctic.</title>
        <authorList>
            <person name="Yu Y."/>
        </authorList>
    </citation>
    <scope>NUCLEOTIDE SEQUENCE [LARGE SCALE GENOMIC DNA]</scope>
    <source>
        <strain evidence="1 2">SM1927</strain>
    </source>
</reference>
<organism evidence="1 2">
    <name type="scientific">Pseudoalteromonas neustonica</name>
    <dbReference type="NCBI Taxonomy" id="1840331"/>
    <lineage>
        <taxon>Bacteria</taxon>
        <taxon>Pseudomonadati</taxon>
        <taxon>Pseudomonadota</taxon>
        <taxon>Gammaproteobacteria</taxon>
        <taxon>Alteromonadales</taxon>
        <taxon>Pseudoalteromonadaceae</taxon>
        <taxon>Pseudoalteromonas</taxon>
    </lineage>
</organism>
<evidence type="ECO:0008006" key="3">
    <source>
        <dbReference type="Google" id="ProtNLM"/>
    </source>
</evidence>
<evidence type="ECO:0000313" key="2">
    <source>
        <dbReference type="Proteomes" id="UP000317938"/>
    </source>
</evidence>
<comment type="caution">
    <text evidence="1">The sequence shown here is derived from an EMBL/GenBank/DDBJ whole genome shotgun (WGS) entry which is preliminary data.</text>
</comment>
<gene>
    <name evidence="1" type="ORF">FQP85_08340</name>
</gene>
<evidence type="ECO:0000313" key="1">
    <source>
        <dbReference type="EMBL" id="TVU83774.1"/>
    </source>
</evidence>
<accession>A0ABY3FE51</accession>
<name>A0ABY3FE51_9GAMM</name>
<dbReference type="RefSeq" id="WP_145236398.1">
    <property type="nucleotide sequence ID" value="NZ_VNFF01000007.1"/>
</dbReference>
<keyword evidence="2" id="KW-1185">Reference proteome</keyword>
<dbReference type="EMBL" id="VNFF01000007">
    <property type="protein sequence ID" value="TVU83774.1"/>
    <property type="molecule type" value="Genomic_DNA"/>
</dbReference>
<protein>
    <recommendedName>
        <fullName evidence="3">Lipoprotein</fullName>
    </recommendedName>
</protein>